<sequence>MGRRLGAWVVDLIALFVIMLLVALLYTRFTYATGPGAGPHLLDDLILRLIGIVIVVLYEPVMTGLYGGTFGKIVVGIRVVHVDTGEPVMMGASFVRYICIVVIGFVTSLLPQAAGSILWLLWALSAFFDRSGYRQAWHDKVAKTWVVDR</sequence>
<keyword evidence="5 6" id="KW-0472">Membrane</keyword>
<evidence type="ECO:0000313" key="9">
    <source>
        <dbReference type="Proteomes" id="UP001500831"/>
    </source>
</evidence>
<feature type="domain" description="RDD" evidence="7">
    <location>
        <begin position="1"/>
        <end position="143"/>
    </location>
</feature>
<comment type="caution">
    <text evidence="8">The sequence shown here is derived from an EMBL/GenBank/DDBJ whole genome shotgun (WGS) entry which is preliminary data.</text>
</comment>
<dbReference type="PANTHER" id="PTHR36115:SF4">
    <property type="entry name" value="MEMBRANE PROTEIN"/>
    <property type="match status" value="1"/>
</dbReference>
<protein>
    <recommendedName>
        <fullName evidence="7">RDD domain-containing protein</fullName>
    </recommendedName>
</protein>
<evidence type="ECO:0000256" key="4">
    <source>
        <dbReference type="ARBA" id="ARBA00022989"/>
    </source>
</evidence>
<feature type="transmembrane region" description="Helical" evidence="6">
    <location>
        <begin position="88"/>
        <end position="110"/>
    </location>
</feature>
<organism evidence="8 9">
    <name type="scientific">Streptosporangium fragile</name>
    <dbReference type="NCBI Taxonomy" id="46186"/>
    <lineage>
        <taxon>Bacteria</taxon>
        <taxon>Bacillati</taxon>
        <taxon>Actinomycetota</taxon>
        <taxon>Actinomycetes</taxon>
        <taxon>Streptosporangiales</taxon>
        <taxon>Streptosporangiaceae</taxon>
        <taxon>Streptosporangium</taxon>
    </lineage>
</organism>
<dbReference type="EMBL" id="BAAAVI010000091">
    <property type="protein sequence ID" value="GAA2907441.1"/>
    <property type="molecule type" value="Genomic_DNA"/>
</dbReference>
<comment type="subcellular location">
    <subcellularLocation>
        <location evidence="1">Cell membrane</location>
        <topology evidence="1">Multi-pass membrane protein</topology>
    </subcellularLocation>
</comment>
<name>A0ABN3W9W5_9ACTN</name>
<reference evidence="8 9" key="1">
    <citation type="journal article" date="2019" name="Int. J. Syst. Evol. Microbiol.">
        <title>The Global Catalogue of Microorganisms (GCM) 10K type strain sequencing project: providing services to taxonomists for standard genome sequencing and annotation.</title>
        <authorList>
            <consortium name="The Broad Institute Genomics Platform"/>
            <consortium name="The Broad Institute Genome Sequencing Center for Infectious Disease"/>
            <person name="Wu L."/>
            <person name="Ma J."/>
        </authorList>
    </citation>
    <scope>NUCLEOTIDE SEQUENCE [LARGE SCALE GENOMIC DNA]</scope>
    <source>
        <strain evidence="8 9">JCM 6242</strain>
    </source>
</reference>
<feature type="transmembrane region" description="Helical" evidence="6">
    <location>
        <begin position="46"/>
        <end position="67"/>
    </location>
</feature>
<evidence type="ECO:0000256" key="3">
    <source>
        <dbReference type="ARBA" id="ARBA00022692"/>
    </source>
</evidence>
<gene>
    <name evidence="8" type="ORF">GCM10010517_73800</name>
</gene>
<evidence type="ECO:0000313" key="8">
    <source>
        <dbReference type="EMBL" id="GAA2907441.1"/>
    </source>
</evidence>
<evidence type="ECO:0000256" key="6">
    <source>
        <dbReference type="SAM" id="Phobius"/>
    </source>
</evidence>
<dbReference type="InterPro" id="IPR010432">
    <property type="entry name" value="RDD"/>
</dbReference>
<evidence type="ECO:0000256" key="5">
    <source>
        <dbReference type="ARBA" id="ARBA00023136"/>
    </source>
</evidence>
<keyword evidence="3 6" id="KW-0812">Transmembrane</keyword>
<dbReference type="PANTHER" id="PTHR36115">
    <property type="entry name" value="PROLINE-RICH ANTIGEN HOMOLOG-RELATED"/>
    <property type="match status" value="1"/>
</dbReference>
<keyword evidence="4 6" id="KW-1133">Transmembrane helix</keyword>
<dbReference type="Pfam" id="PF06271">
    <property type="entry name" value="RDD"/>
    <property type="match status" value="1"/>
</dbReference>
<accession>A0ABN3W9W5</accession>
<evidence type="ECO:0000256" key="2">
    <source>
        <dbReference type="ARBA" id="ARBA00022475"/>
    </source>
</evidence>
<keyword evidence="2" id="KW-1003">Cell membrane</keyword>
<evidence type="ECO:0000256" key="1">
    <source>
        <dbReference type="ARBA" id="ARBA00004651"/>
    </source>
</evidence>
<proteinExistence type="predicted"/>
<dbReference type="RefSeq" id="WP_344981174.1">
    <property type="nucleotide sequence ID" value="NZ_BAAAVI010000091.1"/>
</dbReference>
<dbReference type="InterPro" id="IPR051791">
    <property type="entry name" value="Pra-immunoreactive"/>
</dbReference>
<evidence type="ECO:0000259" key="7">
    <source>
        <dbReference type="Pfam" id="PF06271"/>
    </source>
</evidence>
<keyword evidence="9" id="KW-1185">Reference proteome</keyword>
<feature type="transmembrane region" description="Helical" evidence="6">
    <location>
        <begin position="7"/>
        <end position="26"/>
    </location>
</feature>
<dbReference type="Proteomes" id="UP001500831">
    <property type="component" value="Unassembled WGS sequence"/>
</dbReference>